<dbReference type="SUPFAM" id="SSF53254">
    <property type="entry name" value="Phosphoglycerate mutase-like"/>
    <property type="match status" value="1"/>
</dbReference>
<dbReference type="EMBL" id="BAABCN010000002">
    <property type="protein sequence ID" value="GAA3866645.1"/>
    <property type="molecule type" value="Genomic_DNA"/>
</dbReference>
<dbReference type="InterPro" id="IPR029033">
    <property type="entry name" value="His_PPase_superfam"/>
</dbReference>
<dbReference type="Pfam" id="PF00300">
    <property type="entry name" value="His_Phos_1"/>
    <property type="match status" value="1"/>
</dbReference>
<dbReference type="SMART" id="SM00855">
    <property type="entry name" value="PGAM"/>
    <property type="match status" value="1"/>
</dbReference>
<keyword evidence="2" id="KW-1185">Reference proteome</keyword>
<evidence type="ECO:0000313" key="2">
    <source>
        <dbReference type="Proteomes" id="UP001501803"/>
    </source>
</evidence>
<dbReference type="Gene3D" id="3.40.50.1240">
    <property type="entry name" value="Phosphoglycerate mutase-like"/>
    <property type="match status" value="1"/>
</dbReference>
<gene>
    <name evidence="1" type="ORF">GCM10022381_07810</name>
</gene>
<dbReference type="PANTHER" id="PTHR47623:SF1">
    <property type="entry name" value="OS09G0287300 PROTEIN"/>
    <property type="match status" value="1"/>
</dbReference>
<organism evidence="1 2">
    <name type="scientific">Leifsonia kafniensis</name>
    <dbReference type="NCBI Taxonomy" id="475957"/>
    <lineage>
        <taxon>Bacteria</taxon>
        <taxon>Bacillati</taxon>
        <taxon>Actinomycetota</taxon>
        <taxon>Actinomycetes</taxon>
        <taxon>Micrococcales</taxon>
        <taxon>Microbacteriaceae</taxon>
        <taxon>Leifsonia</taxon>
    </lineage>
</organism>
<name>A0ABP7K5N0_9MICO</name>
<dbReference type="Proteomes" id="UP001501803">
    <property type="component" value="Unassembled WGS sequence"/>
</dbReference>
<protein>
    <submittedName>
        <fullName evidence="1">Histidine phosphatase family protein</fullName>
    </submittedName>
</protein>
<accession>A0ABP7K5N0</accession>
<dbReference type="PANTHER" id="PTHR47623">
    <property type="entry name" value="OS09G0287300 PROTEIN"/>
    <property type="match status" value="1"/>
</dbReference>
<proteinExistence type="predicted"/>
<reference evidence="2" key="1">
    <citation type="journal article" date="2019" name="Int. J. Syst. Evol. Microbiol.">
        <title>The Global Catalogue of Microorganisms (GCM) 10K type strain sequencing project: providing services to taxonomists for standard genome sequencing and annotation.</title>
        <authorList>
            <consortium name="The Broad Institute Genomics Platform"/>
            <consortium name="The Broad Institute Genome Sequencing Center for Infectious Disease"/>
            <person name="Wu L."/>
            <person name="Ma J."/>
        </authorList>
    </citation>
    <scope>NUCLEOTIDE SEQUENCE [LARGE SCALE GENOMIC DNA]</scope>
    <source>
        <strain evidence="2">JCM 17021</strain>
    </source>
</reference>
<sequence length="175" mass="18934">MSEHSPKRLIIMRHAKSDWPAGVADFDRPLLPRGHGEAALAGTWLRKHDLVPDVILCSSATRTQQTCAGVLSELGDDAPEAELHDALYAASPLRMLAVINHAPDSAGCVLVIAHMPGVQELVDHLASADSDDDALDEATSRYPTSAFTVLEPLKPWAELDGQDARVMQFVVPRAR</sequence>
<dbReference type="CDD" id="cd07067">
    <property type="entry name" value="HP_PGM_like"/>
    <property type="match status" value="1"/>
</dbReference>
<dbReference type="InterPro" id="IPR013078">
    <property type="entry name" value="His_Pase_superF_clade-1"/>
</dbReference>
<evidence type="ECO:0000313" key="1">
    <source>
        <dbReference type="EMBL" id="GAA3866645.1"/>
    </source>
</evidence>
<comment type="caution">
    <text evidence="1">The sequence shown here is derived from an EMBL/GenBank/DDBJ whole genome shotgun (WGS) entry which is preliminary data.</text>
</comment>
<dbReference type="RefSeq" id="WP_345062472.1">
    <property type="nucleotide sequence ID" value="NZ_BAABCN010000002.1"/>
</dbReference>